<feature type="compositionally biased region" description="Polar residues" evidence="1">
    <location>
        <begin position="1040"/>
        <end position="1050"/>
    </location>
</feature>
<feature type="compositionally biased region" description="Low complexity" evidence="1">
    <location>
        <begin position="839"/>
        <end position="868"/>
    </location>
</feature>
<reference evidence="2" key="1">
    <citation type="submission" date="2022-06" db="EMBL/GenBank/DDBJ databases">
        <authorList>
            <consortium name="SYNGENTA / RWTH Aachen University"/>
        </authorList>
    </citation>
    <scope>NUCLEOTIDE SEQUENCE</scope>
</reference>
<feature type="region of interest" description="Disordered" evidence="1">
    <location>
        <begin position="1022"/>
        <end position="1059"/>
    </location>
</feature>
<evidence type="ECO:0000313" key="3">
    <source>
        <dbReference type="Proteomes" id="UP001153365"/>
    </source>
</evidence>
<accession>A0AAV0ARH7</accession>
<feature type="compositionally biased region" description="Polar residues" evidence="1">
    <location>
        <begin position="146"/>
        <end position="172"/>
    </location>
</feature>
<feature type="region of interest" description="Disordered" evidence="1">
    <location>
        <begin position="117"/>
        <end position="196"/>
    </location>
</feature>
<keyword evidence="3" id="KW-1185">Reference proteome</keyword>
<gene>
    <name evidence="2" type="ORF">PPACK8108_LOCUS5744</name>
</gene>
<dbReference type="GO" id="GO:0000917">
    <property type="term" value="P:division septum assembly"/>
    <property type="evidence" value="ECO:0007669"/>
    <property type="project" value="TreeGrafter"/>
</dbReference>
<dbReference type="InterPro" id="IPR053060">
    <property type="entry name" value="Cytokinesis_Signaling_Reg"/>
</dbReference>
<feature type="region of interest" description="Disordered" evidence="1">
    <location>
        <begin position="831"/>
        <end position="883"/>
    </location>
</feature>
<dbReference type="PANTHER" id="PTHR36419:SF1">
    <property type="entry name" value="RHO1 GEF LOCALIZING PROTEIN 1"/>
    <property type="match status" value="1"/>
</dbReference>
<evidence type="ECO:0000313" key="2">
    <source>
        <dbReference type="EMBL" id="CAH7670998.1"/>
    </source>
</evidence>
<dbReference type="Proteomes" id="UP001153365">
    <property type="component" value="Unassembled WGS sequence"/>
</dbReference>
<dbReference type="GO" id="GO:0000935">
    <property type="term" value="C:division septum"/>
    <property type="evidence" value="ECO:0007669"/>
    <property type="project" value="TreeGrafter"/>
</dbReference>
<feature type="compositionally biased region" description="Basic residues" evidence="1">
    <location>
        <begin position="173"/>
        <end position="187"/>
    </location>
</feature>
<dbReference type="AlphaFoldDB" id="A0AAV0ARH7"/>
<name>A0AAV0ARH7_PHAPC</name>
<proteinExistence type="predicted"/>
<protein>
    <submittedName>
        <fullName evidence="2">Expressed protein</fullName>
    </submittedName>
</protein>
<evidence type="ECO:0000256" key="1">
    <source>
        <dbReference type="SAM" id="MobiDB-lite"/>
    </source>
</evidence>
<comment type="caution">
    <text evidence="2">The sequence shown here is derived from an EMBL/GenBank/DDBJ whole genome shotgun (WGS) entry which is preliminary data.</text>
</comment>
<dbReference type="PANTHER" id="PTHR36419">
    <property type="entry name" value="ARRESTIN FAMILY PROTEIN 1"/>
    <property type="match status" value="1"/>
</dbReference>
<feature type="region of interest" description="Disordered" evidence="1">
    <location>
        <begin position="740"/>
        <end position="767"/>
    </location>
</feature>
<feature type="region of interest" description="Disordered" evidence="1">
    <location>
        <begin position="594"/>
        <end position="644"/>
    </location>
</feature>
<organism evidence="2 3">
    <name type="scientific">Phakopsora pachyrhizi</name>
    <name type="common">Asian soybean rust disease fungus</name>
    <dbReference type="NCBI Taxonomy" id="170000"/>
    <lineage>
        <taxon>Eukaryota</taxon>
        <taxon>Fungi</taxon>
        <taxon>Dikarya</taxon>
        <taxon>Basidiomycota</taxon>
        <taxon>Pucciniomycotina</taxon>
        <taxon>Pucciniomycetes</taxon>
        <taxon>Pucciniales</taxon>
        <taxon>Phakopsoraceae</taxon>
        <taxon>Phakopsora</taxon>
    </lineage>
</organism>
<feature type="region of interest" description="Disordered" evidence="1">
    <location>
        <begin position="67"/>
        <end position="94"/>
    </location>
</feature>
<dbReference type="EMBL" id="CALTRL010001107">
    <property type="protein sequence ID" value="CAH7670998.1"/>
    <property type="molecule type" value="Genomic_DNA"/>
</dbReference>
<feature type="compositionally biased region" description="Polar residues" evidence="1">
    <location>
        <begin position="624"/>
        <end position="639"/>
    </location>
</feature>
<sequence length="1148" mass="126452">MSHVKLFIRPPPHQGFVSGFPSIPASTSDRPSAHLSGTVEVRPSQSSEIYAVYLHLELQRLQVIQQPKSPNAKNKASPLITSSQLTSPSSAPSSGRLLRVVETVNCKPTILWKAPSVPAQEATNKSLEGKPFDGASDGARKDNHTEGSQNVAFSLEALNSSTSPTRSIGNKKTTLKKRSSHIKHKKSFSLPPTGHHLPSMTSSTNISADAKTSFSLGWAPLASNDFEFKIPLPESLPPSMTIDAKTGLGIHYVLVATLCARPARVSSYSPVSWFKRSSSPPLIVTTSAPIYIVRHQLHSSWPIYRQPSISFPIFYQVSNRGLTMKLSRQNVALGPGDEIVFNIQLESETMLAIKLTRFEILLTETIIYHSQPKQLTNSHYSVEKGAQSDPIFSDPLKEIAAAADHTKKNDLDYTKTSAVVDIRAKVNQTLFHKNCLSFDVRGFLPPSHTRMTIHTASHITISYSFRVKGLFEPGSKKISKEDRKKFPDQLEIDQIPLIVGDRESTRAKAAVEQIGHVPHLCPQERSTPTKKASLPFVRPKLFSQVATRIPCAQNSLSRTRSVPGQPSPGLRTFPSLTGIGAHHKSYSSTPIQTLRHHLPSSNPSQIKLPPDSIFLRPPPAPVRSVSTTPYGSIRPNNSIDGGRYRPQAYEDSKNIRKTWACNSIAPHVGIQSEEVQKLFAAASTSHTQKPYVFNSINDLDLLSRSSSQNAISTRSCLNQASNNPPPFPSIIAPLPASLYPITHGDKSSEEPLQEQRQQSSLASAEVEKERLFTEAKAEANYIQEGLRSHALLSPEPEFDLSYGGVEFGAESFEPILNISSPSENLTEIKANDRDHSQESHSLSSSSSHSSSSPTTSPSSSSSSSSPSLAQIKSDAGENKVLPPNVEQAKNRGATKILNILPQYPNSFSADHSPDAIRNFAWNIGPEEHLDTFGKISLGEQRYIINSPEQLRIAEKELHEAELRMMKLTKKSEEDFGVRGISGLDSDSIQNLTITSQLNSPAHNANLEEYSASVESNINLSPRAVCQRDPSPPPPKVNLKTRPQTMTPLAPSSSTSSSADNLSHLHNSVIIDPQRLAYLNAVAQREYYLMSYQRQLENYYGDEGRRVFEENLSVTKTSPGHQHLDSVRKALDEKEQLRVYWEHQSDQMN</sequence>
<feature type="compositionally biased region" description="Low complexity" evidence="1">
    <location>
        <begin position="77"/>
        <end position="94"/>
    </location>
</feature>